<dbReference type="PROSITE" id="PS51257">
    <property type="entry name" value="PROKAR_LIPOPROTEIN"/>
    <property type="match status" value="1"/>
</dbReference>
<proteinExistence type="predicted"/>
<gene>
    <name evidence="1" type="ORF">FIBSPDRAFT_862751</name>
</gene>
<dbReference type="EMBL" id="KV417564">
    <property type="protein sequence ID" value="KZP19345.1"/>
    <property type="molecule type" value="Genomic_DNA"/>
</dbReference>
<accession>A0A166HXH8</accession>
<evidence type="ECO:0000313" key="1">
    <source>
        <dbReference type="EMBL" id="KZP19345.1"/>
    </source>
</evidence>
<dbReference type="AlphaFoldDB" id="A0A166HXH8"/>
<dbReference type="Proteomes" id="UP000076532">
    <property type="component" value="Unassembled WGS sequence"/>
</dbReference>
<evidence type="ECO:0000313" key="2">
    <source>
        <dbReference type="Proteomes" id="UP000076532"/>
    </source>
</evidence>
<protein>
    <submittedName>
        <fullName evidence="1">Uncharacterized protein</fullName>
    </submittedName>
</protein>
<keyword evidence="2" id="KW-1185">Reference proteome</keyword>
<reference evidence="1 2" key="1">
    <citation type="journal article" date="2016" name="Mol. Biol. Evol.">
        <title>Comparative Genomics of Early-Diverging Mushroom-Forming Fungi Provides Insights into the Origins of Lignocellulose Decay Capabilities.</title>
        <authorList>
            <person name="Nagy L.G."/>
            <person name="Riley R."/>
            <person name="Tritt A."/>
            <person name="Adam C."/>
            <person name="Daum C."/>
            <person name="Floudas D."/>
            <person name="Sun H."/>
            <person name="Yadav J.S."/>
            <person name="Pangilinan J."/>
            <person name="Larsson K.H."/>
            <person name="Matsuura K."/>
            <person name="Barry K."/>
            <person name="Labutti K."/>
            <person name="Kuo R."/>
            <person name="Ohm R.A."/>
            <person name="Bhattacharya S.S."/>
            <person name="Shirouzu T."/>
            <person name="Yoshinaga Y."/>
            <person name="Martin F.M."/>
            <person name="Grigoriev I.V."/>
            <person name="Hibbett D.S."/>
        </authorList>
    </citation>
    <scope>NUCLEOTIDE SEQUENCE [LARGE SCALE GENOMIC DNA]</scope>
    <source>
        <strain evidence="1 2">CBS 109695</strain>
    </source>
</reference>
<organism evidence="1 2">
    <name type="scientific">Athelia psychrophila</name>
    <dbReference type="NCBI Taxonomy" id="1759441"/>
    <lineage>
        <taxon>Eukaryota</taxon>
        <taxon>Fungi</taxon>
        <taxon>Dikarya</taxon>
        <taxon>Basidiomycota</taxon>
        <taxon>Agaricomycotina</taxon>
        <taxon>Agaricomycetes</taxon>
        <taxon>Agaricomycetidae</taxon>
        <taxon>Atheliales</taxon>
        <taxon>Atheliaceae</taxon>
        <taxon>Athelia</taxon>
    </lineage>
</organism>
<name>A0A166HXH8_9AGAM</name>
<sequence length="59" mass="6627">MCLNHKASKSIALHSHFGHSHSWALSCHYSLPLYVLLHCASRALSDLCVVRCRGFGRTF</sequence>